<reference evidence="4" key="2">
    <citation type="submission" date="2020-05" db="UniProtKB">
        <authorList>
            <consortium name="EnsemblMetazoa"/>
        </authorList>
    </citation>
    <scope>IDENTIFICATION</scope>
    <source>
        <strain evidence="4">CM1001059</strain>
    </source>
</reference>
<dbReference type="SUPFAM" id="SSF54928">
    <property type="entry name" value="RNA-binding domain, RBD"/>
    <property type="match status" value="1"/>
</dbReference>
<protein>
    <recommendedName>
        <fullName evidence="3">Poly(A)-specific ribonuclease RNA-binding domain-containing protein</fullName>
    </recommendedName>
</protein>
<dbReference type="EnsemblMetazoa" id="AMEC018205-RA">
    <property type="protein sequence ID" value="AMEC018205-PA"/>
    <property type="gene ID" value="AMEC018205"/>
</dbReference>
<dbReference type="PANTHER" id="PTHR15092:SF44">
    <property type="entry name" value="POLY(A)-SPECIFIC RIBONUCLEASE PARN"/>
    <property type="match status" value="1"/>
</dbReference>
<dbReference type="Gene3D" id="3.30.420.10">
    <property type="entry name" value="Ribonuclease H-like superfamily/Ribonuclease H"/>
    <property type="match status" value="2"/>
</dbReference>
<name>A0A182UD31_9DIPT</name>
<dbReference type="CDD" id="cd12428">
    <property type="entry name" value="RRM_PARN"/>
    <property type="match status" value="1"/>
</dbReference>
<dbReference type="InterPro" id="IPR051181">
    <property type="entry name" value="CAF1_poly(A)_ribonucleases"/>
</dbReference>
<dbReference type="InterPro" id="IPR012677">
    <property type="entry name" value="Nucleotide-bd_a/b_plait_sf"/>
</dbReference>
<evidence type="ECO:0000313" key="4">
    <source>
        <dbReference type="EnsemblMetazoa" id="AMEC018205-PA"/>
    </source>
</evidence>
<dbReference type="Pfam" id="PF08675">
    <property type="entry name" value="RNA_bind"/>
    <property type="match status" value="1"/>
</dbReference>
<feature type="compositionally biased region" description="Basic and acidic residues" evidence="2">
    <location>
        <begin position="634"/>
        <end position="646"/>
    </location>
</feature>
<organism evidence="4 5">
    <name type="scientific">Anopheles melas</name>
    <dbReference type="NCBI Taxonomy" id="34690"/>
    <lineage>
        <taxon>Eukaryota</taxon>
        <taxon>Metazoa</taxon>
        <taxon>Ecdysozoa</taxon>
        <taxon>Arthropoda</taxon>
        <taxon>Hexapoda</taxon>
        <taxon>Insecta</taxon>
        <taxon>Pterygota</taxon>
        <taxon>Neoptera</taxon>
        <taxon>Endopterygota</taxon>
        <taxon>Diptera</taxon>
        <taxon>Nematocera</taxon>
        <taxon>Culicoidea</taxon>
        <taxon>Culicidae</taxon>
        <taxon>Anophelinae</taxon>
        <taxon>Anopheles</taxon>
    </lineage>
</organism>
<proteinExistence type="inferred from homology"/>
<comment type="similarity">
    <text evidence="1">Belongs to the CAF1 family.</text>
</comment>
<dbReference type="Pfam" id="PF04857">
    <property type="entry name" value="CAF1"/>
    <property type="match status" value="1"/>
</dbReference>
<dbReference type="GO" id="GO:1990432">
    <property type="term" value="P:siRNA 3'-end processing"/>
    <property type="evidence" value="ECO:0007669"/>
    <property type="project" value="TreeGrafter"/>
</dbReference>
<dbReference type="Proteomes" id="UP000075902">
    <property type="component" value="Unassembled WGS sequence"/>
</dbReference>
<dbReference type="Gene3D" id="3.30.70.330">
    <property type="match status" value="1"/>
</dbReference>
<feature type="compositionally biased region" description="Basic and acidic residues" evidence="2">
    <location>
        <begin position="599"/>
        <end position="613"/>
    </location>
</feature>
<dbReference type="InterPro" id="IPR006941">
    <property type="entry name" value="RNase_CAF1"/>
</dbReference>
<evidence type="ECO:0000259" key="3">
    <source>
        <dbReference type="Pfam" id="PF08675"/>
    </source>
</evidence>
<dbReference type="InterPro" id="IPR035979">
    <property type="entry name" value="RBD_domain_sf"/>
</dbReference>
<dbReference type="CDD" id="cd02637">
    <property type="entry name" value="R3H_PARN"/>
    <property type="match status" value="1"/>
</dbReference>
<dbReference type="FunFam" id="3.30.420.10:FF:000339">
    <property type="entry name" value="AGAP007399-PA"/>
    <property type="match status" value="1"/>
</dbReference>
<feature type="domain" description="Poly(A)-specific ribonuclease RNA-binding" evidence="3">
    <location>
        <begin position="485"/>
        <end position="562"/>
    </location>
</feature>
<sequence>MIEHIVCDGGIRIQGRLHRNTFDPCHIPNTVEQGDPDRDTEQQRFEEDFLEQLPSIREAIQNATFFAMDCEFTGLASDRTIFPFDTPEEVYLKMVENSPPYIIVQFGLCAFRVEPPGEEEEDEKKDGQPRVSYQCYNFYCYPKGRTNVFSCQGESMRFLADNGFDFNRLFREGLSYANETEEQRYRADLKDRQATRAANILAAAESDLTEEEPKVGDVNDVNMIPVPPEHQQQVDDTAASIEEFLQSDRQELIVGSCNAFQRKLIYQMIEQRYQRKVSTSTVSLENNQKAIKVERKRSTEEEQALDEQRRTRENDDLETSVGLSLVLQELAKARKLIIGHNMLLDLFYVLRQFFKPLPADYQEFKKLTKEYFPLLLDTKYLCTNAEIKVNVNSSVLAHVYDAVSKAPFSIPTVHPELPDYQYSVDDEKKHEAGYDAYLTGLCFLGLVSKFKANLLQLPKDPNLKHYLNRIFITRLTDVNYIYLNGKEPTQTREHIFYATFPETWRTGDIQNKFKPFGPVHVSWLDNTSAFVALHNRSAASSVLKMIGYHSGFKVYNFAQFTQMKLQRPGAKRGRNGSSSASPGEDAGVRSAQPVNQRPSGEEKGQKEGQKIERPQTITTAAKRKGTDEATPPTRADKDAAAAKDDEHDNDEDNGGGWRTVKKARKTFTENNDW</sequence>
<dbReference type="GO" id="GO:0003723">
    <property type="term" value="F:RNA binding"/>
    <property type="evidence" value="ECO:0007669"/>
    <property type="project" value="InterPro"/>
</dbReference>
<dbReference type="VEuPathDB" id="VectorBase:AMEC018205"/>
<dbReference type="STRING" id="34690.A0A182UD31"/>
<dbReference type="GO" id="GO:0005634">
    <property type="term" value="C:nucleus"/>
    <property type="evidence" value="ECO:0007669"/>
    <property type="project" value="InterPro"/>
</dbReference>
<dbReference type="SUPFAM" id="SSF53098">
    <property type="entry name" value="Ribonuclease H-like"/>
    <property type="match status" value="1"/>
</dbReference>
<dbReference type="SUPFAM" id="SSF82708">
    <property type="entry name" value="R3H domain"/>
    <property type="match status" value="1"/>
</dbReference>
<dbReference type="InterPro" id="IPR034042">
    <property type="entry name" value="PARN_R3H"/>
</dbReference>
<dbReference type="PANTHER" id="PTHR15092">
    <property type="entry name" value="POLY A -SPECIFIC RIBONUCLEASE/TARGET OF EGR1, MEMBER 1"/>
    <property type="match status" value="1"/>
</dbReference>
<feature type="region of interest" description="Disordered" evidence="2">
    <location>
        <begin position="566"/>
        <end position="673"/>
    </location>
</feature>
<evidence type="ECO:0000313" key="5">
    <source>
        <dbReference type="Proteomes" id="UP000075902"/>
    </source>
</evidence>
<dbReference type="InterPro" id="IPR036867">
    <property type="entry name" value="R3H_dom_sf"/>
</dbReference>
<dbReference type="GO" id="GO:0046872">
    <property type="term" value="F:metal ion binding"/>
    <property type="evidence" value="ECO:0007669"/>
    <property type="project" value="InterPro"/>
</dbReference>
<reference evidence="5" key="1">
    <citation type="submission" date="2014-01" db="EMBL/GenBank/DDBJ databases">
        <title>The Genome Sequence of Anopheles melas CM1001059_A (V2).</title>
        <authorList>
            <consortium name="The Broad Institute Genomics Platform"/>
            <person name="Neafsey D.E."/>
            <person name="Besansky N."/>
            <person name="Howell P."/>
            <person name="Walton C."/>
            <person name="Young S.K."/>
            <person name="Zeng Q."/>
            <person name="Gargeya S."/>
            <person name="Fitzgerald M."/>
            <person name="Haas B."/>
            <person name="Abouelleil A."/>
            <person name="Allen A.W."/>
            <person name="Alvarado L."/>
            <person name="Arachchi H.M."/>
            <person name="Berlin A.M."/>
            <person name="Chapman S.B."/>
            <person name="Gainer-Dewar J."/>
            <person name="Goldberg J."/>
            <person name="Griggs A."/>
            <person name="Gujja S."/>
            <person name="Hansen M."/>
            <person name="Howarth C."/>
            <person name="Imamovic A."/>
            <person name="Ireland A."/>
            <person name="Larimer J."/>
            <person name="McCowan C."/>
            <person name="Murphy C."/>
            <person name="Pearson M."/>
            <person name="Poon T.W."/>
            <person name="Priest M."/>
            <person name="Roberts A."/>
            <person name="Saif S."/>
            <person name="Shea T."/>
            <person name="Sisk P."/>
            <person name="Sykes S."/>
            <person name="Wortman J."/>
            <person name="Nusbaum C."/>
            <person name="Birren B."/>
        </authorList>
    </citation>
    <scope>NUCLEOTIDE SEQUENCE [LARGE SCALE GENOMIC DNA]</scope>
    <source>
        <strain evidence="5">CM1001059</strain>
    </source>
</reference>
<accession>A0A182UD31</accession>
<dbReference type="GO" id="GO:0004535">
    <property type="term" value="F:poly(A)-specific ribonuclease activity"/>
    <property type="evidence" value="ECO:0007669"/>
    <property type="project" value="InterPro"/>
</dbReference>
<dbReference type="GO" id="GO:1990431">
    <property type="term" value="P:priRNA 3'-end processing"/>
    <property type="evidence" value="ECO:0007669"/>
    <property type="project" value="TreeGrafter"/>
</dbReference>
<keyword evidence="5" id="KW-1185">Reference proteome</keyword>
<dbReference type="InterPro" id="IPR012337">
    <property type="entry name" value="RNaseH-like_sf"/>
</dbReference>
<dbReference type="AlphaFoldDB" id="A0A182UD31"/>
<dbReference type="InterPro" id="IPR036397">
    <property type="entry name" value="RNaseH_sf"/>
</dbReference>
<evidence type="ECO:0000256" key="1">
    <source>
        <dbReference type="ARBA" id="ARBA00008372"/>
    </source>
</evidence>
<feature type="region of interest" description="Disordered" evidence="2">
    <location>
        <begin position="291"/>
        <end position="313"/>
    </location>
</feature>
<dbReference type="GO" id="GO:0000289">
    <property type="term" value="P:nuclear-transcribed mRNA poly(A) tail shortening"/>
    <property type="evidence" value="ECO:0007669"/>
    <property type="project" value="TreeGrafter"/>
</dbReference>
<dbReference type="InterPro" id="IPR014789">
    <property type="entry name" value="PolyA-riboNase_RNA-binding"/>
</dbReference>
<dbReference type="GO" id="GO:0005737">
    <property type="term" value="C:cytoplasm"/>
    <property type="evidence" value="ECO:0007669"/>
    <property type="project" value="InterPro"/>
</dbReference>
<evidence type="ECO:0000256" key="2">
    <source>
        <dbReference type="SAM" id="MobiDB-lite"/>
    </source>
</evidence>